<dbReference type="GO" id="GO:0006865">
    <property type="term" value="P:amino acid transport"/>
    <property type="evidence" value="ECO:0007669"/>
    <property type="project" value="UniProtKB-KW"/>
</dbReference>
<dbReference type="InterPro" id="IPR052157">
    <property type="entry name" value="BCAA_transport_permease"/>
</dbReference>
<feature type="transmembrane region" description="Helical" evidence="9">
    <location>
        <begin position="187"/>
        <end position="212"/>
    </location>
</feature>
<dbReference type="Pfam" id="PF02653">
    <property type="entry name" value="BPD_transp_2"/>
    <property type="match status" value="1"/>
</dbReference>
<feature type="transmembrane region" description="Helical" evidence="9">
    <location>
        <begin position="58"/>
        <end position="81"/>
    </location>
</feature>
<accession>A0A381QCP2</accession>
<feature type="transmembrane region" description="Helical" evidence="9">
    <location>
        <begin position="93"/>
        <end position="114"/>
    </location>
</feature>
<comment type="similarity">
    <text evidence="8">Belongs to the binding-protein-dependent transport system permease family. LivHM subfamily.</text>
</comment>
<dbReference type="GO" id="GO:0022857">
    <property type="term" value="F:transmembrane transporter activity"/>
    <property type="evidence" value="ECO:0007669"/>
    <property type="project" value="InterPro"/>
</dbReference>
<evidence type="ECO:0000256" key="1">
    <source>
        <dbReference type="ARBA" id="ARBA00004651"/>
    </source>
</evidence>
<evidence type="ECO:0000256" key="4">
    <source>
        <dbReference type="ARBA" id="ARBA00022692"/>
    </source>
</evidence>
<evidence type="ECO:0000256" key="5">
    <source>
        <dbReference type="ARBA" id="ARBA00022970"/>
    </source>
</evidence>
<organism evidence="10">
    <name type="scientific">marine metagenome</name>
    <dbReference type="NCBI Taxonomy" id="408172"/>
    <lineage>
        <taxon>unclassified sequences</taxon>
        <taxon>metagenomes</taxon>
        <taxon>ecological metagenomes</taxon>
    </lineage>
</organism>
<evidence type="ECO:0000256" key="7">
    <source>
        <dbReference type="ARBA" id="ARBA00023136"/>
    </source>
</evidence>
<comment type="subcellular location">
    <subcellularLocation>
        <location evidence="1">Cell membrane</location>
        <topology evidence="1">Multi-pass membrane protein</topology>
    </subcellularLocation>
</comment>
<dbReference type="PANTHER" id="PTHR11795:SF451">
    <property type="entry name" value="ABC TRANSPORTER PERMEASE PROTEIN"/>
    <property type="match status" value="1"/>
</dbReference>
<evidence type="ECO:0000313" key="10">
    <source>
        <dbReference type="EMBL" id="SUZ75847.1"/>
    </source>
</evidence>
<feature type="transmembrane region" description="Helical" evidence="9">
    <location>
        <begin position="224"/>
        <end position="246"/>
    </location>
</feature>
<evidence type="ECO:0000256" key="8">
    <source>
        <dbReference type="ARBA" id="ARBA00037998"/>
    </source>
</evidence>
<sequence length="290" mass="30880">MLAQVIAGGLSAGSIYALVGLALVITYKTTEVPNFAQGEMAMVSAFVAYVLMTDFQTGFFVAFTVALVFAFVLGIGFEAVILRRVRNPTHLNLLVVTLGFQLALFGLAGWKWGAEQRQFPFPVSPNEVIRIGDVSVSTLGVATIVISSVLMVGVFAFFRFTKLGVAMQATQQDPVAARINGVPTDRVVGLTFGMSSVIGVVAALLTAPLITLDTTLMWDPLLKGFAAAVLGGLNAPVGAVLGGYLLGVVENLFGAYISVEFKSAVAFLIIVLVLWFRPSGLFAHHYKRKV</sequence>
<keyword evidence="5" id="KW-0029">Amino-acid transport</keyword>
<evidence type="ECO:0000256" key="6">
    <source>
        <dbReference type="ARBA" id="ARBA00022989"/>
    </source>
</evidence>
<dbReference type="PANTHER" id="PTHR11795">
    <property type="entry name" value="BRANCHED-CHAIN AMINO ACID TRANSPORT SYSTEM PERMEASE PROTEIN LIVH"/>
    <property type="match status" value="1"/>
</dbReference>
<dbReference type="AlphaFoldDB" id="A0A381QCP2"/>
<evidence type="ECO:0000256" key="9">
    <source>
        <dbReference type="SAM" id="Phobius"/>
    </source>
</evidence>
<gene>
    <name evidence="10" type="ORF">METZ01_LOCUS28701</name>
</gene>
<proteinExistence type="inferred from homology"/>
<keyword evidence="6 9" id="KW-1133">Transmembrane helix</keyword>
<protein>
    <recommendedName>
        <fullName evidence="11">Branched-chain amino acid ABC transporter permease</fullName>
    </recommendedName>
</protein>
<feature type="transmembrane region" description="Helical" evidence="9">
    <location>
        <begin position="134"/>
        <end position="158"/>
    </location>
</feature>
<feature type="transmembrane region" description="Helical" evidence="9">
    <location>
        <begin position="253"/>
        <end position="276"/>
    </location>
</feature>
<name>A0A381QCP2_9ZZZZ</name>
<keyword evidence="7 9" id="KW-0472">Membrane</keyword>
<keyword evidence="2" id="KW-0813">Transport</keyword>
<dbReference type="InterPro" id="IPR001851">
    <property type="entry name" value="ABC_transp_permease"/>
</dbReference>
<evidence type="ECO:0008006" key="11">
    <source>
        <dbReference type="Google" id="ProtNLM"/>
    </source>
</evidence>
<keyword evidence="4 9" id="KW-0812">Transmembrane</keyword>
<reference evidence="10" key="1">
    <citation type="submission" date="2018-05" db="EMBL/GenBank/DDBJ databases">
        <authorList>
            <person name="Lanie J.A."/>
            <person name="Ng W.-L."/>
            <person name="Kazmierczak K.M."/>
            <person name="Andrzejewski T.M."/>
            <person name="Davidsen T.M."/>
            <person name="Wayne K.J."/>
            <person name="Tettelin H."/>
            <person name="Glass J.I."/>
            <person name="Rusch D."/>
            <person name="Podicherti R."/>
            <person name="Tsui H.-C.T."/>
            <person name="Winkler M.E."/>
        </authorList>
    </citation>
    <scope>NUCLEOTIDE SEQUENCE</scope>
</reference>
<evidence type="ECO:0000256" key="3">
    <source>
        <dbReference type="ARBA" id="ARBA00022475"/>
    </source>
</evidence>
<evidence type="ECO:0000256" key="2">
    <source>
        <dbReference type="ARBA" id="ARBA00022448"/>
    </source>
</evidence>
<dbReference type="GO" id="GO:0005886">
    <property type="term" value="C:plasma membrane"/>
    <property type="evidence" value="ECO:0007669"/>
    <property type="project" value="UniProtKB-SubCell"/>
</dbReference>
<dbReference type="EMBL" id="UINC01001260">
    <property type="protein sequence ID" value="SUZ75847.1"/>
    <property type="molecule type" value="Genomic_DNA"/>
</dbReference>
<dbReference type="CDD" id="cd06582">
    <property type="entry name" value="TM_PBP1_LivH_like"/>
    <property type="match status" value="1"/>
</dbReference>
<feature type="transmembrane region" description="Helical" evidence="9">
    <location>
        <begin position="6"/>
        <end position="27"/>
    </location>
</feature>
<keyword evidence="3" id="KW-1003">Cell membrane</keyword>